<dbReference type="PANTHER" id="PTHR30258">
    <property type="entry name" value="TYPE II SECRETION SYSTEM PROTEIN GSPE-RELATED"/>
    <property type="match status" value="1"/>
</dbReference>
<gene>
    <name evidence="5" type="ORF">DAT561_0567</name>
</gene>
<dbReference type="CDD" id="cd01129">
    <property type="entry name" value="PulE-GspE-like"/>
    <property type="match status" value="1"/>
</dbReference>
<protein>
    <submittedName>
        <fullName evidence="5">Secretion system protein E</fullName>
    </submittedName>
</protein>
<sequence>MDIRQIAHEIIQWGTFKQVQDIYILPKQGNFELFSRKNHSRKLIKKVSIEEGNKLIVHFKFVGGMDIGEKRKPQLGSVSYTVNGETQRLRLSSVGDYYGRESLVLRFLYATDKQKQHFLLPKQIEIIKNNSLNRGLYLFSGPVGSGKTTIMYHLAKQKQNFPQVICIEDPVEIEEPSFLQLQTNEKIDLTYDALIKLCLRHRPDLLIIGEIRDQRTAQAAIRAALTGHTVFATLHARNISGVYNRLLELGIQKELLRECLKGIIYQQLLPCNLGEKGTKGTIDEAILFDYTFQINGCMQNQWIRYLRKVWAYGFISKQTYQKAKTE</sequence>
<evidence type="ECO:0000259" key="4">
    <source>
        <dbReference type="PROSITE" id="PS00662"/>
    </source>
</evidence>
<organism evidence="5 6">
    <name type="scientific">Melissococcus plutonius</name>
    <dbReference type="NCBI Taxonomy" id="33970"/>
    <lineage>
        <taxon>Bacteria</taxon>
        <taxon>Bacillati</taxon>
        <taxon>Bacillota</taxon>
        <taxon>Bacilli</taxon>
        <taxon>Lactobacillales</taxon>
        <taxon>Enterococcaceae</taxon>
        <taxon>Melissococcus</taxon>
    </lineage>
</organism>
<dbReference type="GO" id="GO:0005886">
    <property type="term" value="C:plasma membrane"/>
    <property type="evidence" value="ECO:0007669"/>
    <property type="project" value="TreeGrafter"/>
</dbReference>
<dbReference type="Gene3D" id="3.30.450.90">
    <property type="match status" value="1"/>
</dbReference>
<dbReference type="GeneID" id="57043124"/>
<comment type="similarity">
    <text evidence="1">Belongs to the GSP E family.</text>
</comment>
<keyword evidence="2" id="KW-0547">Nucleotide-binding</keyword>
<dbReference type="InterPro" id="IPR001482">
    <property type="entry name" value="T2SS/T4SS_dom"/>
</dbReference>
<dbReference type="Proteomes" id="UP000269226">
    <property type="component" value="Chromosome"/>
</dbReference>
<dbReference type="PROSITE" id="PS00662">
    <property type="entry name" value="T2SP_E"/>
    <property type="match status" value="1"/>
</dbReference>
<dbReference type="InterPro" id="IPR047667">
    <property type="entry name" value="ATPase_ComGA"/>
</dbReference>
<dbReference type="RefSeq" id="WP_015694725.1">
    <property type="nucleotide sequence ID" value="NZ_AP018492.1"/>
</dbReference>
<evidence type="ECO:0000313" key="5">
    <source>
        <dbReference type="EMBL" id="BBC60702.1"/>
    </source>
</evidence>
<evidence type="ECO:0000256" key="2">
    <source>
        <dbReference type="ARBA" id="ARBA00022741"/>
    </source>
</evidence>
<dbReference type="SUPFAM" id="SSF52540">
    <property type="entry name" value="P-loop containing nucleoside triphosphate hydrolases"/>
    <property type="match status" value="1"/>
</dbReference>
<evidence type="ECO:0000256" key="1">
    <source>
        <dbReference type="ARBA" id="ARBA00006611"/>
    </source>
</evidence>
<evidence type="ECO:0000313" key="6">
    <source>
        <dbReference type="Proteomes" id="UP000269226"/>
    </source>
</evidence>
<dbReference type="Gene3D" id="3.40.50.300">
    <property type="entry name" value="P-loop containing nucleotide triphosphate hydrolases"/>
    <property type="match status" value="1"/>
</dbReference>
<dbReference type="PANTHER" id="PTHR30258:SF2">
    <property type="entry name" value="COMG OPERON PROTEIN 1"/>
    <property type="match status" value="1"/>
</dbReference>
<proteinExistence type="inferred from homology"/>
<dbReference type="EMBL" id="AP018492">
    <property type="protein sequence ID" value="BBC60702.1"/>
    <property type="molecule type" value="Genomic_DNA"/>
</dbReference>
<evidence type="ECO:0000256" key="3">
    <source>
        <dbReference type="ARBA" id="ARBA00022840"/>
    </source>
</evidence>
<dbReference type="GO" id="GO:0005524">
    <property type="term" value="F:ATP binding"/>
    <property type="evidence" value="ECO:0007669"/>
    <property type="project" value="UniProtKB-KW"/>
</dbReference>
<dbReference type="GO" id="GO:0016887">
    <property type="term" value="F:ATP hydrolysis activity"/>
    <property type="evidence" value="ECO:0007669"/>
    <property type="project" value="TreeGrafter"/>
</dbReference>
<dbReference type="Pfam" id="PF00437">
    <property type="entry name" value="T2SSE"/>
    <property type="match status" value="1"/>
</dbReference>
<feature type="domain" description="Bacterial type II secretion system protein E" evidence="4">
    <location>
        <begin position="199"/>
        <end position="213"/>
    </location>
</feature>
<reference evidence="5 6" key="1">
    <citation type="submission" date="2018-01" db="EMBL/GenBank/DDBJ databases">
        <title>Whole genome sequence of Melissococcus plutonius DAT561.</title>
        <authorList>
            <person name="Okumura K."/>
            <person name="Takamatsu D."/>
            <person name="Okura M."/>
        </authorList>
    </citation>
    <scope>NUCLEOTIDE SEQUENCE [LARGE SCALE GENOMIC DNA]</scope>
    <source>
        <strain evidence="5 6">DAT561</strain>
    </source>
</reference>
<dbReference type="NCBIfam" id="NF041000">
    <property type="entry name" value="ATPase_ComGA"/>
    <property type="match status" value="1"/>
</dbReference>
<name>A0A2Z5Y1E8_9ENTE</name>
<keyword evidence="3" id="KW-0067">ATP-binding</keyword>
<dbReference type="AlphaFoldDB" id="A0A2Z5Y1E8"/>
<dbReference type="InterPro" id="IPR027417">
    <property type="entry name" value="P-loop_NTPase"/>
</dbReference>
<accession>A0A2Z5Y1E8</accession>